<feature type="repeat" description="WD" evidence="11">
    <location>
        <begin position="596"/>
        <end position="628"/>
    </location>
</feature>
<feature type="repeat" description="WD" evidence="11">
    <location>
        <begin position="103"/>
        <end position="137"/>
    </location>
</feature>
<dbReference type="SUPFAM" id="SSF50998">
    <property type="entry name" value="Quinoprotein alcohol dehydrogenase-like"/>
    <property type="match status" value="1"/>
</dbReference>
<comment type="pathway">
    <text evidence="3">tRNA modification; 5-methoxycarbonylmethyl-2-thiouridine-tRNA biosynthesis.</text>
</comment>
<keyword evidence="6" id="KW-0963">Cytoplasm</keyword>
<proteinExistence type="inferred from homology"/>
<keyword evidence="8" id="KW-0819">tRNA processing</keyword>
<dbReference type="Gene3D" id="2.130.10.10">
    <property type="entry name" value="YVTN repeat-like/Quinoprotein amine dehydrogenase"/>
    <property type="match status" value="5"/>
</dbReference>
<keyword evidence="9" id="KW-0677">Repeat</keyword>
<dbReference type="PANTHER" id="PTHR44111">
    <property type="entry name" value="ELONGATOR COMPLEX PROTEIN 2"/>
    <property type="match status" value="1"/>
</dbReference>
<dbReference type="SUPFAM" id="SSF50978">
    <property type="entry name" value="WD40 repeat-like"/>
    <property type="match status" value="1"/>
</dbReference>
<keyword evidence="13" id="KW-1185">Reference proteome</keyword>
<dbReference type="GO" id="GO:0033588">
    <property type="term" value="C:elongator holoenzyme complex"/>
    <property type="evidence" value="ECO:0007669"/>
    <property type="project" value="InterPro"/>
</dbReference>
<evidence type="ECO:0000313" key="12">
    <source>
        <dbReference type="EMBL" id="CAD5119082.1"/>
    </source>
</evidence>
<evidence type="ECO:0000256" key="2">
    <source>
        <dbReference type="ARBA" id="ARBA00004496"/>
    </source>
</evidence>
<evidence type="ECO:0000256" key="8">
    <source>
        <dbReference type="ARBA" id="ARBA00022694"/>
    </source>
</evidence>
<dbReference type="Pfam" id="PF00400">
    <property type="entry name" value="WD40"/>
    <property type="match status" value="6"/>
</dbReference>
<dbReference type="SMART" id="SM00320">
    <property type="entry name" value="WD40"/>
    <property type="match status" value="9"/>
</dbReference>
<evidence type="ECO:0000256" key="4">
    <source>
        <dbReference type="ARBA" id="ARBA00005881"/>
    </source>
</evidence>
<dbReference type="InterPro" id="IPR015943">
    <property type="entry name" value="WD40/YVTN_repeat-like_dom_sf"/>
</dbReference>
<keyword evidence="10" id="KW-0539">Nucleus</keyword>
<dbReference type="PANTHER" id="PTHR44111:SF1">
    <property type="entry name" value="ELONGATOR COMPLEX PROTEIN 2"/>
    <property type="match status" value="1"/>
</dbReference>
<dbReference type="InterPro" id="IPR037289">
    <property type="entry name" value="Elp2"/>
</dbReference>
<sequence length="737" mass="82841">MKPMLSIKNSYVSSSCNKCPHTLDWINNGYVCYGTNNGLAYYQPFELTGDLKTVAAHNGTVNCVRWVKTGCKGEPDTLVAASSDKTASVWKLTDNTLTNVGRLIGHTSPVNICVGAFDPAIGLIIATGSADSTIKIWTKTDEMNDNYECIETISLGNGFALSMDYFFLPETECLCLACGCDDFKIHLYYQSDNKFKLLSSLVGHEDWVRSIDSTQDGKKWRYIASIWKSGLFFESVLLGHENWIYSTKWFYLNESKLSIVSASMDKTLVIWQQGESDELWVEKSRLGDVGGNTLGFYDCKPAPDGSALLAYSFHGAFHMWLYDEGLGTWKTGLTVGGHFEEVQDIAWEPKFGAFLLSVSSDQTTRLHAKWKKADKTSWYEMGRPQVHGYDMKCIAPVNSLTFASGADEKVIRAFRPAKNFLRNFNKLTGTAFFTEDDIKEQPEGASIPALGLSNKSVYETEKAEKVETQNLENYFSPIHLEEPPTEENLVQNTLWPEIVKLYGHGYEIFALAARNDGGILASSCKAAKAEHASVILWNTSNWEIFQKLSYHNLTVTDISFSHDGQHILLVSRDRTWSLFSNIEGKYELTSFTDKKTAIHSRIIWCCAWSHDDAFFITGSRDKKAIVWSKSENSDKFIACDITLQLSDSITAIDLAPKLVNDEYVALFGLDNGEMLLYTFTKVSSWTLKFSLSRSFGHQNTVKRIRFKPTYDKDKDPLTVASCSVDHSVKIYEIMSVQ</sequence>
<dbReference type="InterPro" id="IPR001680">
    <property type="entry name" value="WD40_rpt"/>
</dbReference>
<evidence type="ECO:0000256" key="10">
    <source>
        <dbReference type="ARBA" id="ARBA00023242"/>
    </source>
</evidence>
<dbReference type="OrthoDB" id="27911at2759"/>
<dbReference type="Proteomes" id="UP000549394">
    <property type="component" value="Unassembled WGS sequence"/>
</dbReference>
<dbReference type="GO" id="GO:0005634">
    <property type="term" value="C:nucleus"/>
    <property type="evidence" value="ECO:0007669"/>
    <property type="project" value="UniProtKB-SubCell"/>
</dbReference>
<dbReference type="GO" id="GO:0002098">
    <property type="term" value="P:tRNA wobble uridine modification"/>
    <property type="evidence" value="ECO:0007669"/>
    <property type="project" value="InterPro"/>
</dbReference>
<dbReference type="PRINTS" id="PR00320">
    <property type="entry name" value="GPROTEINBRPT"/>
</dbReference>
<protein>
    <recommendedName>
        <fullName evidence="5">Elongator complex protein 2</fullName>
    </recommendedName>
</protein>
<comment type="caution">
    <text evidence="12">The sequence shown here is derived from an EMBL/GenBank/DDBJ whole genome shotgun (WGS) entry which is preliminary data.</text>
</comment>
<accession>A0A7I8VUH6</accession>
<dbReference type="EMBL" id="CAJFCJ010000009">
    <property type="protein sequence ID" value="CAD5119082.1"/>
    <property type="molecule type" value="Genomic_DNA"/>
</dbReference>
<feature type="repeat" description="WD" evidence="11">
    <location>
        <begin position="54"/>
        <end position="100"/>
    </location>
</feature>
<comment type="similarity">
    <text evidence="4">Belongs to the WD repeat ELP2 family.</text>
</comment>
<evidence type="ECO:0000256" key="3">
    <source>
        <dbReference type="ARBA" id="ARBA00005043"/>
    </source>
</evidence>
<dbReference type="PROSITE" id="PS50082">
    <property type="entry name" value="WD_REPEATS_2"/>
    <property type="match status" value="3"/>
</dbReference>
<reference evidence="12 13" key="1">
    <citation type="submission" date="2020-08" db="EMBL/GenBank/DDBJ databases">
        <authorList>
            <person name="Hejnol A."/>
        </authorList>
    </citation>
    <scope>NUCLEOTIDE SEQUENCE [LARGE SCALE GENOMIC DNA]</scope>
</reference>
<organism evidence="12 13">
    <name type="scientific">Dimorphilus gyrociliatus</name>
    <dbReference type="NCBI Taxonomy" id="2664684"/>
    <lineage>
        <taxon>Eukaryota</taxon>
        <taxon>Metazoa</taxon>
        <taxon>Spiralia</taxon>
        <taxon>Lophotrochozoa</taxon>
        <taxon>Annelida</taxon>
        <taxon>Polychaeta</taxon>
        <taxon>Polychaeta incertae sedis</taxon>
        <taxon>Dinophilidae</taxon>
        <taxon>Dimorphilus</taxon>
    </lineage>
</organism>
<dbReference type="UniPathway" id="UPA00988"/>
<evidence type="ECO:0000256" key="7">
    <source>
        <dbReference type="ARBA" id="ARBA00022574"/>
    </source>
</evidence>
<evidence type="ECO:0000256" key="9">
    <source>
        <dbReference type="ARBA" id="ARBA00022737"/>
    </source>
</evidence>
<keyword evidence="7 11" id="KW-0853">WD repeat</keyword>
<evidence type="ECO:0000256" key="5">
    <source>
        <dbReference type="ARBA" id="ARBA00020267"/>
    </source>
</evidence>
<evidence type="ECO:0000256" key="11">
    <source>
        <dbReference type="PROSITE-ProRule" id="PRU00221"/>
    </source>
</evidence>
<dbReference type="InterPro" id="IPR020472">
    <property type="entry name" value="WD40_PAC1"/>
</dbReference>
<dbReference type="InterPro" id="IPR011047">
    <property type="entry name" value="Quinoprotein_ADH-like_sf"/>
</dbReference>
<dbReference type="InterPro" id="IPR036322">
    <property type="entry name" value="WD40_repeat_dom_sf"/>
</dbReference>
<evidence type="ECO:0000256" key="1">
    <source>
        <dbReference type="ARBA" id="ARBA00004123"/>
    </source>
</evidence>
<gene>
    <name evidence="12" type="ORF">DGYR_LOCUS7370</name>
</gene>
<evidence type="ECO:0000256" key="6">
    <source>
        <dbReference type="ARBA" id="ARBA00022490"/>
    </source>
</evidence>
<name>A0A7I8VUH6_9ANNE</name>
<evidence type="ECO:0000313" key="13">
    <source>
        <dbReference type="Proteomes" id="UP000549394"/>
    </source>
</evidence>
<dbReference type="AlphaFoldDB" id="A0A7I8VUH6"/>
<comment type="subcellular location">
    <subcellularLocation>
        <location evidence="2">Cytoplasm</location>
    </subcellularLocation>
    <subcellularLocation>
        <location evidence="1">Nucleus</location>
    </subcellularLocation>
</comment>
<dbReference type="GO" id="GO:0005737">
    <property type="term" value="C:cytoplasm"/>
    <property type="evidence" value="ECO:0007669"/>
    <property type="project" value="UniProtKB-SubCell"/>
</dbReference>
<dbReference type="FunFam" id="2.130.10.10:FF:000400">
    <property type="entry name" value="Elongator acetyltransferase complex subunit 2"/>
    <property type="match status" value="1"/>
</dbReference>